<evidence type="ECO:0008006" key="4">
    <source>
        <dbReference type="Google" id="ProtNLM"/>
    </source>
</evidence>
<sequence>MTAHEHTGHPQAARIDVAARADVVEAGGPGLMGVNGLPGTGKTTMLRDILASNVVERARRLSACENPLDALTERTHEWTGEDRMRRRARELRPEVAGLERVVASANNAAVENLSEEIPQRSAIKDSRNVDADYFACLSTAALGGSGGEEDALGEDSLTSEQPGASGLATAPMATAPTPPRSARRRPTRG</sequence>
<feature type="region of interest" description="Disordered" evidence="1">
    <location>
        <begin position="144"/>
        <end position="189"/>
    </location>
</feature>
<accession>A0ABR6D1P4</accession>
<gene>
    <name evidence="2" type="ORF">HDA34_001387</name>
</gene>
<proteinExistence type="predicted"/>
<comment type="caution">
    <text evidence="2">The sequence shown here is derived from an EMBL/GenBank/DDBJ whole genome shotgun (WGS) entry which is preliminary data.</text>
</comment>
<evidence type="ECO:0000313" key="3">
    <source>
        <dbReference type="Proteomes" id="UP000572670"/>
    </source>
</evidence>
<dbReference type="GeneID" id="93363741"/>
<keyword evidence="3" id="KW-1185">Reference proteome</keyword>
<name>A0ABR6D1P4_9MICC</name>
<evidence type="ECO:0000256" key="1">
    <source>
        <dbReference type="SAM" id="MobiDB-lite"/>
    </source>
</evidence>
<dbReference type="Proteomes" id="UP000572670">
    <property type="component" value="Unassembled WGS sequence"/>
</dbReference>
<dbReference type="Gene3D" id="3.40.50.300">
    <property type="entry name" value="P-loop containing nucleotide triphosphate hydrolases"/>
    <property type="match status" value="1"/>
</dbReference>
<organism evidence="2 3">
    <name type="scientific">Micrococcus yunnanensis</name>
    <dbReference type="NCBI Taxonomy" id="566027"/>
    <lineage>
        <taxon>Bacteria</taxon>
        <taxon>Bacillati</taxon>
        <taxon>Actinomycetota</taxon>
        <taxon>Actinomycetes</taxon>
        <taxon>Micrococcales</taxon>
        <taxon>Micrococcaceae</taxon>
        <taxon>Micrococcus</taxon>
    </lineage>
</organism>
<dbReference type="RefSeq" id="WP_233437087.1">
    <property type="nucleotide sequence ID" value="NZ_BAAAYW010000012.1"/>
</dbReference>
<dbReference type="EMBL" id="JACJIK010000001">
    <property type="protein sequence ID" value="MBA9059680.1"/>
    <property type="molecule type" value="Genomic_DNA"/>
</dbReference>
<reference evidence="2 3" key="1">
    <citation type="submission" date="2020-08" db="EMBL/GenBank/DDBJ databases">
        <title>Sequencing the genomes of 1000 actinobacteria strains.</title>
        <authorList>
            <person name="Klenk H.-P."/>
        </authorList>
    </citation>
    <scope>NUCLEOTIDE SEQUENCE [LARGE SCALE GENOMIC DNA]</scope>
    <source>
        <strain evidence="2 3">DSM 21948</strain>
    </source>
</reference>
<evidence type="ECO:0000313" key="2">
    <source>
        <dbReference type="EMBL" id="MBA9059680.1"/>
    </source>
</evidence>
<protein>
    <recommendedName>
        <fullName evidence="4">AAA family ATPase</fullName>
    </recommendedName>
</protein>
<dbReference type="InterPro" id="IPR027417">
    <property type="entry name" value="P-loop_NTPase"/>
</dbReference>
<dbReference type="SUPFAM" id="SSF52540">
    <property type="entry name" value="P-loop containing nucleoside triphosphate hydrolases"/>
    <property type="match status" value="1"/>
</dbReference>